<name>A0A8E2EWD3_9PEZI</name>
<dbReference type="AlphaFoldDB" id="A0A8E2EWD3"/>
<keyword evidence="4" id="KW-0560">Oxidoreductase</keyword>
<dbReference type="PANTHER" id="PTHR42973">
    <property type="entry name" value="BINDING OXIDOREDUCTASE, PUTATIVE (AFU_ORTHOLOGUE AFUA_1G17690)-RELATED"/>
    <property type="match status" value="1"/>
</dbReference>
<reference evidence="6 7" key="1">
    <citation type="journal article" date="2016" name="Nat. Commun.">
        <title>Ectomycorrhizal ecology is imprinted in the genome of the dominant symbiotic fungus Cenococcum geophilum.</title>
        <authorList>
            <consortium name="DOE Joint Genome Institute"/>
            <person name="Peter M."/>
            <person name="Kohler A."/>
            <person name="Ohm R.A."/>
            <person name="Kuo A."/>
            <person name="Krutzmann J."/>
            <person name="Morin E."/>
            <person name="Arend M."/>
            <person name="Barry K.W."/>
            <person name="Binder M."/>
            <person name="Choi C."/>
            <person name="Clum A."/>
            <person name="Copeland A."/>
            <person name="Grisel N."/>
            <person name="Haridas S."/>
            <person name="Kipfer T."/>
            <person name="LaButti K."/>
            <person name="Lindquist E."/>
            <person name="Lipzen A."/>
            <person name="Maire R."/>
            <person name="Meier B."/>
            <person name="Mihaltcheva S."/>
            <person name="Molinier V."/>
            <person name="Murat C."/>
            <person name="Poggeler S."/>
            <person name="Quandt C.A."/>
            <person name="Sperisen C."/>
            <person name="Tritt A."/>
            <person name="Tisserant E."/>
            <person name="Crous P.W."/>
            <person name="Henrissat B."/>
            <person name="Nehls U."/>
            <person name="Egli S."/>
            <person name="Spatafora J.W."/>
            <person name="Grigoriev I.V."/>
            <person name="Martin F.M."/>
        </authorList>
    </citation>
    <scope>NUCLEOTIDE SEQUENCE [LARGE SCALE GENOMIC DNA]</scope>
    <source>
        <strain evidence="6 7">CBS 207.34</strain>
    </source>
</reference>
<dbReference type="Gene3D" id="3.30.465.10">
    <property type="match status" value="1"/>
</dbReference>
<comment type="similarity">
    <text evidence="1">Belongs to the oxygen-dependent FAD-linked oxidoreductase family.</text>
</comment>
<proteinExistence type="inferred from homology"/>
<dbReference type="InterPro" id="IPR050416">
    <property type="entry name" value="FAD-linked_Oxidoreductase"/>
</dbReference>
<dbReference type="InterPro" id="IPR016169">
    <property type="entry name" value="FAD-bd_PCMH_sub2"/>
</dbReference>
<evidence type="ECO:0000256" key="1">
    <source>
        <dbReference type="ARBA" id="ARBA00005466"/>
    </source>
</evidence>
<dbReference type="GO" id="GO:0016491">
    <property type="term" value="F:oxidoreductase activity"/>
    <property type="evidence" value="ECO:0007669"/>
    <property type="project" value="UniProtKB-KW"/>
</dbReference>
<keyword evidence="3" id="KW-0274">FAD</keyword>
<keyword evidence="2" id="KW-0285">Flavoprotein</keyword>
<dbReference type="InterPro" id="IPR036318">
    <property type="entry name" value="FAD-bd_PCMH-like_sf"/>
</dbReference>
<sequence>MNSYWAQQECKVVPACVVRPRDVHQLCTVVTVFKREHDKQNKQTDEKRETTGGLFAIRSGGHSPISGAASINGGVLIDLSLFREVTPFEDGSGVVIGAGAK</sequence>
<feature type="compositionally biased region" description="Basic and acidic residues" evidence="5">
    <location>
        <begin position="37"/>
        <end position="50"/>
    </location>
</feature>
<evidence type="ECO:0000256" key="4">
    <source>
        <dbReference type="ARBA" id="ARBA00023002"/>
    </source>
</evidence>
<gene>
    <name evidence="6" type="ORF">AOQ84DRAFT_379231</name>
</gene>
<dbReference type="OrthoDB" id="2151789at2759"/>
<accession>A0A8E2EWD3</accession>
<evidence type="ECO:0000313" key="7">
    <source>
        <dbReference type="Proteomes" id="UP000250140"/>
    </source>
</evidence>
<feature type="region of interest" description="Disordered" evidence="5">
    <location>
        <begin position="37"/>
        <end position="58"/>
    </location>
</feature>
<evidence type="ECO:0000256" key="5">
    <source>
        <dbReference type="SAM" id="MobiDB-lite"/>
    </source>
</evidence>
<organism evidence="6 7">
    <name type="scientific">Glonium stellatum</name>
    <dbReference type="NCBI Taxonomy" id="574774"/>
    <lineage>
        <taxon>Eukaryota</taxon>
        <taxon>Fungi</taxon>
        <taxon>Dikarya</taxon>
        <taxon>Ascomycota</taxon>
        <taxon>Pezizomycotina</taxon>
        <taxon>Dothideomycetes</taxon>
        <taxon>Pleosporomycetidae</taxon>
        <taxon>Gloniales</taxon>
        <taxon>Gloniaceae</taxon>
        <taxon>Glonium</taxon>
    </lineage>
</organism>
<dbReference type="Proteomes" id="UP000250140">
    <property type="component" value="Unassembled WGS sequence"/>
</dbReference>
<dbReference type="SUPFAM" id="SSF56176">
    <property type="entry name" value="FAD-binding/transporter-associated domain-like"/>
    <property type="match status" value="1"/>
</dbReference>
<protein>
    <recommendedName>
        <fullName evidence="8">FAD-binding PCMH-type domain-containing protein</fullName>
    </recommendedName>
</protein>
<dbReference type="GO" id="GO:0050660">
    <property type="term" value="F:flavin adenine dinucleotide binding"/>
    <property type="evidence" value="ECO:0007669"/>
    <property type="project" value="InterPro"/>
</dbReference>
<dbReference type="EMBL" id="KV750204">
    <property type="protein sequence ID" value="OCL05801.1"/>
    <property type="molecule type" value="Genomic_DNA"/>
</dbReference>
<evidence type="ECO:0000256" key="2">
    <source>
        <dbReference type="ARBA" id="ARBA00022630"/>
    </source>
</evidence>
<evidence type="ECO:0000313" key="6">
    <source>
        <dbReference type="EMBL" id="OCL05801.1"/>
    </source>
</evidence>
<evidence type="ECO:0008006" key="8">
    <source>
        <dbReference type="Google" id="ProtNLM"/>
    </source>
</evidence>
<evidence type="ECO:0000256" key="3">
    <source>
        <dbReference type="ARBA" id="ARBA00022827"/>
    </source>
</evidence>
<keyword evidence="7" id="KW-1185">Reference proteome</keyword>
<dbReference type="PANTHER" id="PTHR42973:SF4">
    <property type="entry name" value="FAD BINDING DOMAIN PROTEIN"/>
    <property type="match status" value="1"/>
</dbReference>